<dbReference type="RefSeq" id="WP_058633864.1">
    <property type="nucleotide sequence ID" value="NZ_LDPZ01000006.1"/>
</dbReference>
<keyword evidence="7" id="KW-0408">Iron</keyword>
<reference evidence="10 11" key="1">
    <citation type="journal article" date="2016" name="Front. Microbiol.">
        <title>Genomic Resource of Rice Seed Associated Bacteria.</title>
        <authorList>
            <person name="Midha S."/>
            <person name="Bansal K."/>
            <person name="Sharma S."/>
            <person name="Kumar N."/>
            <person name="Patil P.P."/>
            <person name="Chaudhry V."/>
            <person name="Patil P.B."/>
        </authorList>
    </citation>
    <scope>NUCLEOTIDE SEQUENCE [LARGE SCALE GENOMIC DNA]</scope>
    <source>
        <strain evidence="10 11">NS226</strain>
    </source>
</reference>
<dbReference type="SUPFAM" id="SSF55424">
    <property type="entry name" value="FAD/NAD-linked reductases, dimerisation (C-terminal) domain"/>
    <property type="match status" value="1"/>
</dbReference>
<dbReference type="InterPro" id="IPR036188">
    <property type="entry name" value="FAD/NAD-bd_sf"/>
</dbReference>
<comment type="cofactor">
    <cofactor evidence="1">
        <name>FAD</name>
        <dbReference type="ChEBI" id="CHEBI:57692"/>
    </cofactor>
</comment>
<dbReference type="GO" id="GO:0051537">
    <property type="term" value="F:2 iron, 2 sulfur cluster binding"/>
    <property type="evidence" value="ECO:0007669"/>
    <property type="project" value="UniProtKB-KW"/>
</dbReference>
<evidence type="ECO:0000256" key="8">
    <source>
        <dbReference type="ARBA" id="ARBA00023014"/>
    </source>
</evidence>
<dbReference type="GO" id="GO:0005737">
    <property type="term" value="C:cytoplasm"/>
    <property type="evidence" value="ECO:0007669"/>
    <property type="project" value="TreeGrafter"/>
</dbReference>
<evidence type="ECO:0000256" key="2">
    <source>
        <dbReference type="ARBA" id="ARBA00022630"/>
    </source>
</evidence>
<name>A0A175RF20_9HYPH</name>
<accession>A0A175RF20</accession>
<gene>
    <name evidence="10" type="ORF">NS226_03930</name>
</gene>
<dbReference type="PANTHER" id="PTHR43557:SF2">
    <property type="entry name" value="RIESKE DOMAIN-CONTAINING PROTEIN-RELATED"/>
    <property type="match status" value="1"/>
</dbReference>
<dbReference type="InterPro" id="IPR023753">
    <property type="entry name" value="FAD/NAD-binding_dom"/>
</dbReference>
<dbReference type="PRINTS" id="PR00368">
    <property type="entry name" value="FADPNR"/>
</dbReference>
<evidence type="ECO:0000259" key="9">
    <source>
        <dbReference type="PROSITE" id="PS51296"/>
    </source>
</evidence>
<dbReference type="InterPro" id="IPR050446">
    <property type="entry name" value="FAD-oxidoreductase/Apoptosis"/>
</dbReference>
<dbReference type="GO" id="GO:0046872">
    <property type="term" value="F:metal ion binding"/>
    <property type="evidence" value="ECO:0007669"/>
    <property type="project" value="UniProtKB-KW"/>
</dbReference>
<evidence type="ECO:0000313" key="10">
    <source>
        <dbReference type="EMBL" id="KTQ97794.1"/>
    </source>
</evidence>
<evidence type="ECO:0000256" key="6">
    <source>
        <dbReference type="ARBA" id="ARBA00023002"/>
    </source>
</evidence>
<keyword evidence="4" id="KW-0479">Metal-binding</keyword>
<evidence type="ECO:0000256" key="3">
    <source>
        <dbReference type="ARBA" id="ARBA00022714"/>
    </source>
</evidence>
<dbReference type="Pfam" id="PF07992">
    <property type="entry name" value="Pyr_redox_2"/>
    <property type="match status" value="1"/>
</dbReference>
<evidence type="ECO:0000256" key="1">
    <source>
        <dbReference type="ARBA" id="ARBA00001974"/>
    </source>
</evidence>
<dbReference type="AlphaFoldDB" id="A0A175RF20"/>
<dbReference type="SUPFAM" id="SSF51905">
    <property type="entry name" value="FAD/NAD(P)-binding domain"/>
    <property type="match status" value="2"/>
</dbReference>
<dbReference type="InterPro" id="IPR017941">
    <property type="entry name" value="Rieske_2Fe-2S"/>
</dbReference>
<proteinExistence type="predicted"/>
<dbReference type="PROSITE" id="PS51296">
    <property type="entry name" value="RIESKE"/>
    <property type="match status" value="1"/>
</dbReference>
<evidence type="ECO:0000256" key="5">
    <source>
        <dbReference type="ARBA" id="ARBA00022827"/>
    </source>
</evidence>
<keyword evidence="3" id="KW-0001">2Fe-2S</keyword>
<dbReference type="Gene3D" id="3.50.50.60">
    <property type="entry name" value="FAD/NAD(P)-binding domain"/>
    <property type="match status" value="2"/>
</dbReference>
<keyword evidence="8" id="KW-0411">Iron-sulfur</keyword>
<dbReference type="SUPFAM" id="SSF50022">
    <property type="entry name" value="ISP domain"/>
    <property type="match status" value="1"/>
</dbReference>
<dbReference type="Proteomes" id="UP000078272">
    <property type="component" value="Unassembled WGS sequence"/>
</dbReference>
<evidence type="ECO:0000256" key="4">
    <source>
        <dbReference type="ARBA" id="ARBA00022723"/>
    </source>
</evidence>
<dbReference type="PANTHER" id="PTHR43557">
    <property type="entry name" value="APOPTOSIS-INDUCING FACTOR 1"/>
    <property type="match status" value="1"/>
</dbReference>
<dbReference type="InterPro" id="IPR036922">
    <property type="entry name" value="Rieske_2Fe-2S_sf"/>
</dbReference>
<protein>
    <recommendedName>
        <fullName evidence="9">Rieske domain-containing protein</fullName>
    </recommendedName>
</protein>
<comment type="caution">
    <text evidence="10">The sequence shown here is derived from an EMBL/GenBank/DDBJ whole genome shotgun (WGS) entry which is preliminary data.</text>
</comment>
<dbReference type="EMBL" id="LDPZ01000006">
    <property type="protein sequence ID" value="KTQ97794.1"/>
    <property type="molecule type" value="Genomic_DNA"/>
</dbReference>
<dbReference type="Pfam" id="PF00355">
    <property type="entry name" value="Rieske"/>
    <property type="match status" value="1"/>
</dbReference>
<organism evidence="10 11">
    <name type="scientific">Aureimonas ureilytica</name>
    <dbReference type="NCBI Taxonomy" id="401562"/>
    <lineage>
        <taxon>Bacteria</taxon>
        <taxon>Pseudomonadati</taxon>
        <taxon>Pseudomonadota</taxon>
        <taxon>Alphaproteobacteria</taxon>
        <taxon>Hyphomicrobiales</taxon>
        <taxon>Aurantimonadaceae</taxon>
        <taxon>Aureimonas</taxon>
    </lineage>
</organism>
<sequence>MAEKDKGPDFAKGIASAELAIGAMMRGTVGEAPVILVRSEAGLRAFSAKCTHLGAMLDTGLLAHGEIRCPWHHARFSADTGEAVAAPAFAPLSCYRVEERDGQIVVGEKTSTQPPQLDRQPPERIVILGAGAAGFACAHELAKRGAGAHVTLIDQERDAPYDRTFCSKQYLAGKKDRPGVAMAEAEFLRQSGVTLRSGEQVLSIDAEAKTLSLKSGTLVYDALVIATGAAPKRADTSGFERENVYVLRSLADADAIIAQAREGRTALVVGSSFIGLEAAASLRARKVEVHVVAPGDIPLRKVLGADVGRMVRHLHEENGVRFHQGKVHSYDGRTAVLEDGIRLDADFVVLGLGVAPRVDLASAAGLELASDEEGGGIRVDSNLRTSAPGIFAAGDVANLPAREGQGRQRIEHWVHAQRQGQHVARVLLGHSEPFEDVPFFWSAHFGTSLRYVGHAEEIAEAEMDGSTSDKNFALRLTDNRGGQAIVTCKRDKAALEVEADWER</sequence>
<dbReference type="OrthoDB" id="7809559at2"/>
<evidence type="ECO:0000313" key="11">
    <source>
        <dbReference type="Proteomes" id="UP000078272"/>
    </source>
</evidence>
<dbReference type="Gene3D" id="2.102.10.10">
    <property type="entry name" value="Rieske [2Fe-2S] iron-sulphur domain"/>
    <property type="match status" value="1"/>
</dbReference>
<feature type="domain" description="Rieske" evidence="9">
    <location>
        <begin position="11"/>
        <end position="106"/>
    </location>
</feature>
<keyword evidence="5" id="KW-0274">FAD</keyword>
<dbReference type="PRINTS" id="PR00469">
    <property type="entry name" value="PNDRDTASEII"/>
</dbReference>
<dbReference type="STRING" id="401562.NS365_05750"/>
<dbReference type="GO" id="GO:0016651">
    <property type="term" value="F:oxidoreductase activity, acting on NAD(P)H"/>
    <property type="evidence" value="ECO:0007669"/>
    <property type="project" value="TreeGrafter"/>
</dbReference>
<dbReference type="InterPro" id="IPR016156">
    <property type="entry name" value="FAD/NAD-linked_Rdtase_dimer_sf"/>
</dbReference>
<dbReference type="PATRIC" id="fig|401562.3.peg.4311"/>
<keyword evidence="6" id="KW-0560">Oxidoreductase</keyword>
<keyword evidence="2" id="KW-0285">Flavoprotein</keyword>
<evidence type="ECO:0000256" key="7">
    <source>
        <dbReference type="ARBA" id="ARBA00023004"/>
    </source>
</evidence>